<dbReference type="Proteomes" id="UP000077407">
    <property type="component" value="Unassembled WGS sequence"/>
</dbReference>
<evidence type="ECO:0000313" key="3">
    <source>
        <dbReference type="Proteomes" id="UP000077407"/>
    </source>
</evidence>
<accession>A0A162KTT5</accession>
<dbReference type="GO" id="GO:0022857">
    <property type="term" value="F:transmembrane transporter activity"/>
    <property type="evidence" value="ECO:0007669"/>
    <property type="project" value="InterPro"/>
</dbReference>
<feature type="transmembrane region" description="Helical" evidence="1">
    <location>
        <begin position="234"/>
        <end position="255"/>
    </location>
</feature>
<dbReference type="Pfam" id="PF12822">
    <property type="entry name" value="ECF_trnsprt"/>
    <property type="match status" value="1"/>
</dbReference>
<feature type="transmembrane region" description="Helical" evidence="1">
    <location>
        <begin position="79"/>
        <end position="101"/>
    </location>
</feature>
<reference evidence="2 3" key="1">
    <citation type="journal article" date="2015" name="Biotechnol. Bioeng.">
        <title>Genome sequence and phenotypic characterization of Caulobacter segnis.</title>
        <authorList>
            <person name="Patel S."/>
            <person name="Fletcher B."/>
            <person name="Scott D.C."/>
            <person name="Ely B."/>
        </authorList>
    </citation>
    <scope>NUCLEOTIDE SEQUENCE [LARGE SCALE GENOMIC DNA]</scope>
    <source>
        <strain evidence="2 3">ERI-2</strain>
    </source>
</reference>
<comment type="caution">
    <text evidence="2">The sequence shown here is derived from an EMBL/GenBank/DDBJ whole genome shotgun (WGS) entry which is preliminary data.</text>
</comment>
<keyword evidence="1" id="KW-1133">Transmembrane helix</keyword>
<evidence type="ECO:0000256" key="1">
    <source>
        <dbReference type="SAM" id="Phobius"/>
    </source>
</evidence>
<dbReference type="Gene3D" id="1.10.1760.20">
    <property type="match status" value="1"/>
</dbReference>
<evidence type="ECO:0000313" key="2">
    <source>
        <dbReference type="EMBL" id="OAA83876.1"/>
    </source>
</evidence>
<dbReference type="NCBIfam" id="TIGR04518">
    <property type="entry name" value="ECF_S_folT_fam"/>
    <property type="match status" value="1"/>
</dbReference>
<feature type="transmembrane region" description="Helical" evidence="1">
    <location>
        <begin position="189"/>
        <end position="214"/>
    </location>
</feature>
<keyword evidence="1" id="KW-0472">Membrane</keyword>
<dbReference type="PATRIC" id="fig|1538.10.peg.3025"/>
<dbReference type="InterPro" id="IPR030949">
    <property type="entry name" value="ECF_S_folate_fam"/>
</dbReference>
<dbReference type="OrthoDB" id="4624at2"/>
<name>A0A162KTT5_9CLOT</name>
<keyword evidence="1" id="KW-0812">Transmembrane</keyword>
<sequence>MKSRMNTKFLVTTAVFVAVAVVLRSFSIALAAGGILTMRISFDAICYIMPGILFGPLYGGISGGLIDILGYIIRPMGGYIPLFTITNIAAGILPALIWRYIKNTEEYKVRNCYVAFFGLLLVIGFFNFIIMKFAYHTTLGQLLLSLGKKSQYLSTGLLLIGAIGVIIFIINVFIKKSMVKSYDFVNNNYFKLIIAIGISGVLICTINTYILLIFTPALMAKGFMFLWVPRIIEALLMTIVNSYITCMIMYCYSLFQGRVVKKA</sequence>
<proteinExistence type="predicted"/>
<dbReference type="AlphaFoldDB" id="A0A162KTT5"/>
<feature type="transmembrane region" description="Helical" evidence="1">
    <location>
        <begin position="47"/>
        <end position="72"/>
    </location>
</feature>
<gene>
    <name evidence="2" type="primary">folT</name>
    <name evidence="2" type="ORF">WY13_03005</name>
</gene>
<dbReference type="InterPro" id="IPR024529">
    <property type="entry name" value="ECF_trnsprt_substrate-spec"/>
</dbReference>
<protein>
    <submittedName>
        <fullName evidence="2">Folate transporter FolT</fullName>
    </submittedName>
</protein>
<dbReference type="RefSeq" id="WP_063556338.1">
    <property type="nucleotide sequence ID" value="NZ_LITT01000046.1"/>
</dbReference>
<feature type="transmembrane region" description="Helical" evidence="1">
    <location>
        <begin position="113"/>
        <end position="131"/>
    </location>
</feature>
<dbReference type="EMBL" id="LITT01000046">
    <property type="protein sequence ID" value="OAA83876.1"/>
    <property type="molecule type" value="Genomic_DNA"/>
</dbReference>
<organism evidence="2 3">
    <name type="scientific">Clostridium ljungdahlii</name>
    <dbReference type="NCBI Taxonomy" id="1538"/>
    <lineage>
        <taxon>Bacteria</taxon>
        <taxon>Bacillati</taxon>
        <taxon>Bacillota</taxon>
        <taxon>Clostridia</taxon>
        <taxon>Eubacteriales</taxon>
        <taxon>Clostridiaceae</taxon>
        <taxon>Clostridium</taxon>
    </lineage>
</organism>
<feature type="transmembrane region" description="Helical" evidence="1">
    <location>
        <begin position="152"/>
        <end position="174"/>
    </location>
</feature>